<name>A0A0A8YM65_ARUDO</name>
<accession>A0A0A8YM65</accession>
<organism evidence="1">
    <name type="scientific">Arundo donax</name>
    <name type="common">Giant reed</name>
    <name type="synonym">Donax arundinaceus</name>
    <dbReference type="NCBI Taxonomy" id="35708"/>
    <lineage>
        <taxon>Eukaryota</taxon>
        <taxon>Viridiplantae</taxon>
        <taxon>Streptophyta</taxon>
        <taxon>Embryophyta</taxon>
        <taxon>Tracheophyta</taxon>
        <taxon>Spermatophyta</taxon>
        <taxon>Magnoliopsida</taxon>
        <taxon>Liliopsida</taxon>
        <taxon>Poales</taxon>
        <taxon>Poaceae</taxon>
        <taxon>PACMAD clade</taxon>
        <taxon>Arundinoideae</taxon>
        <taxon>Arundineae</taxon>
        <taxon>Arundo</taxon>
    </lineage>
</organism>
<sequence>MVVQILQHSARCETV</sequence>
<reference evidence="1" key="1">
    <citation type="submission" date="2014-09" db="EMBL/GenBank/DDBJ databases">
        <authorList>
            <person name="Magalhaes I.L.F."/>
            <person name="Oliveira U."/>
            <person name="Santos F.R."/>
            <person name="Vidigal T.H.D.A."/>
            <person name="Brescovit A.D."/>
            <person name="Santos A.J."/>
        </authorList>
    </citation>
    <scope>NUCLEOTIDE SEQUENCE</scope>
    <source>
        <tissue evidence="1">Shoot tissue taken approximately 20 cm above the soil surface</tissue>
    </source>
</reference>
<proteinExistence type="predicted"/>
<dbReference type="EMBL" id="GBRH01271750">
    <property type="protein sequence ID" value="JAD26145.1"/>
    <property type="molecule type" value="Transcribed_RNA"/>
</dbReference>
<reference evidence="1" key="2">
    <citation type="journal article" date="2015" name="Data Brief">
        <title>Shoot transcriptome of the giant reed, Arundo donax.</title>
        <authorList>
            <person name="Barrero R.A."/>
            <person name="Guerrero F.D."/>
            <person name="Moolhuijzen P."/>
            <person name="Goolsby J.A."/>
            <person name="Tidwell J."/>
            <person name="Bellgard S.E."/>
            <person name="Bellgard M.I."/>
        </authorList>
    </citation>
    <scope>NUCLEOTIDE SEQUENCE</scope>
    <source>
        <tissue evidence="1">Shoot tissue taken approximately 20 cm above the soil surface</tissue>
    </source>
</reference>
<evidence type="ECO:0000313" key="1">
    <source>
        <dbReference type="EMBL" id="JAD26145.1"/>
    </source>
</evidence>
<protein>
    <submittedName>
        <fullName evidence="1">Uncharacterized protein</fullName>
    </submittedName>
</protein>